<dbReference type="EMBL" id="KV921854">
    <property type="protein sequence ID" value="ORE11897.1"/>
    <property type="molecule type" value="Genomic_DNA"/>
</dbReference>
<gene>
    <name evidence="6" type="ORF">BCV72DRAFT_50840</name>
</gene>
<evidence type="ECO:0000313" key="6">
    <source>
        <dbReference type="EMBL" id="ORE11897.1"/>
    </source>
</evidence>
<feature type="region of interest" description="Disordered" evidence="3">
    <location>
        <begin position="127"/>
        <end position="216"/>
    </location>
</feature>
<sequence>MEDWTLRDNNDSSVGVNNFVDNMQLLWKLQSLDSLIPANDNDASQSFNEFNQSASTSDFPDEDDLVDKLFRESLAMQQGIKKHTRERQRTFIYYFPFCLADIQNEANQENSSNNLLLERILNDTKDNDITTSSPSDSIILQGKQPSSPVFDDRSDGTQPMRPKLLSTPSLPMIPQHQQHPQQSPQQHHQQQQQQQKQQQTSKQQQQQQQQQQERPGASYFNASPIQLHKPIQDKMNTSNQPMPTSTPTAMTPAAVTTTGPTASIAPTFQNSHNNRGSVPVASPMPIPLSATPTLTTVRLPLPSTYNNTPPMTMHPPNVLPPAMLFGQLTSSLPTLPKMTPVTNGSPVSAPPMLSTAPILPGYIRMGTGSSTPVRKPVPPRPQLRVHITKHKEVDPSFYDDPKDPMKPDLDVYNLRRLTMITLRALGVQIGVEELPVVDIDGAMPTDSQQVLPAAAMLVITSMVLGTSGDKDVSKTLASQISNGDLVALQRLIVAGLRTKNIVIHTVLTEQPPSAAKANTNSGQNPPLPSNIIDLSQVIYEPPHNVTRLFLRLYRFIINMLLSTPDCWPFIQPVPASAFVYHQEIKHPMDLQTVEENVWKGKYTKFARFEKDIRLIWKNARAFHRNTGTIPKHADYLERLFNRIVVDIKKQISRKSQSSVSSQDFKFDPADTLPEESDFSYPPVEQVFSEHSTVYSISALSPLEPKGQKPVGLTDEKLLYLQLNGPFFQAVERMKADPQGNHSMVPRFYIAKNRTLLRQIRSQGVLAIFYNTKSTRIKSSKLIRIETDMILAYPASDLFDIDQINECTEDFAPKAWIHLRPLRVVNQIVFEVNEAIERDYFKRMFATSKMAIDDKTGQSVTKKLLKRVVRQILGLPELPETLDVTTPNSASLSPAVDTPTTARPTEGKQRTTKPFARMRRKTQEEEDMDADKGSDDERANGAVTPRTTINDYPQEMSNLQRFGKKEISHDVWQRLFSVCASKGILIRNIAEHGHINWHLPNSEGFFKRVYFFQDTVVQAFRQMTMYQRITEVACLMKLRNLPHMAQVREVLYNDNGDVAGLSMERYHTTLKQYTHVHSHHRLSAYQKYDVIYQMLVCMKTIHEAGLAHRDLSEVNIMVNPVDGQYLEDGSEKVCLYLIDFGKAVFCQPQDVRDWFVDVPRAEWEYDGDVVPETKEELDSWCETLPWVKGKPDHGYRMYRSIQTLPKTRSDNQVLPWLIHPQAEDMYSIGVMMWKVFTDTEPWRGILDTDLQGLRYVAQDDYRIQRALEGEVHGELSRQLLLKCLRTRPQDRETAKDILDWIGQEPIKEGLIGEWKMYSSDTRSSRRAKTFYGFDEEDEEEKRRPRKKMNTSSKRGRPKAQKEAYLN</sequence>
<keyword evidence="1 2" id="KW-0103">Bromodomain</keyword>
<dbReference type="PROSITE" id="PS50011">
    <property type="entry name" value="PROTEIN_KINASE_DOM"/>
    <property type="match status" value="1"/>
</dbReference>
<name>A0A1X0RIM2_RHIZD</name>
<evidence type="ECO:0000256" key="3">
    <source>
        <dbReference type="SAM" id="MobiDB-lite"/>
    </source>
</evidence>
<dbReference type="SUPFAM" id="SSF56112">
    <property type="entry name" value="Protein kinase-like (PK-like)"/>
    <property type="match status" value="1"/>
</dbReference>
<feature type="region of interest" description="Disordered" evidence="3">
    <location>
        <begin position="883"/>
        <end position="948"/>
    </location>
</feature>
<dbReference type="GO" id="GO:0004672">
    <property type="term" value="F:protein kinase activity"/>
    <property type="evidence" value="ECO:0007669"/>
    <property type="project" value="InterPro"/>
</dbReference>
<proteinExistence type="predicted"/>
<reference evidence="6" key="1">
    <citation type="journal article" date="2016" name="Proc. Natl. Acad. Sci. U.S.A.">
        <title>Lipid metabolic changes in an early divergent fungus govern the establishment of a mutualistic symbiosis with endobacteria.</title>
        <authorList>
            <person name="Lastovetsky O.A."/>
            <person name="Gaspar M.L."/>
            <person name="Mondo S.J."/>
            <person name="LaButti K.M."/>
            <person name="Sandor L."/>
            <person name="Grigoriev I.V."/>
            <person name="Henry S.A."/>
            <person name="Pawlowska T.E."/>
        </authorList>
    </citation>
    <scope>NUCLEOTIDE SEQUENCE [LARGE SCALE GENOMIC DNA]</scope>
    <source>
        <strain evidence="6">ATCC 52814</strain>
    </source>
</reference>
<feature type="compositionally biased region" description="Low complexity" evidence="3">
    <location>
        <begin position="175"/>
        <end position="212"/>
    </location>
</feature>
<dbReference type="InterPro" id="IPR001487">
    <property type="entry name" value="Bromodomain"/>
</dbReference>
<dbReference type="OrthoDB" id="4062651at2759"/>
<dbReference type="Gene3D" id="1.10.510.10">
    <property type="entry name" value="Transferase(Phosphotransferase) domain 1"/>
    <property type="match status" value="1"/>
</dbReference>
<evidence type="ECO:0000259" key="5">
    <source>
        <dbReference type="PROSITE" id="PS50014"/>
    </source>
</evidence>
<feature type="compositionally biased region" description="Basic and acidic residues" evidence="3">
    <location>
        <begin position="929"/>
        <end position="938"/>
    </location>
</feature>
<feature type="compositionally biased region" description="Polar residues" evidence="3">
    <location>
        <begin position="883"/>
        <end position="902"/>
    </location>
</feature>
<dbReference type="Proteomes" id="UP000242414">
    <property type="component" value="Unassembled WGS sequence"/>
</dbReference>
<dbReference type="SMART" id="SM00297">
    <property type="entry name" value="BROMO"/>
    <property type="match status" value="1"/>
</dbReference>
<evidence type="ECO:0000259" key="4">
    <source>
        <dbReference type="PROSITE" id="PS50011"/>
    </source>
</evidence>
<evidence type="ECO:0000256" key="2">
    <source>
        <dbReference type="PROSITE-ProRule" id="PRU00035"/>
    </source>
</evidence>
<accession>A0A1X0RIM2</accession>
<feature type="domain" description="Protein kinase" evidence="4">
    <location>
        <begin position="955"/>
        <end position="1305"/>
    </location>
</feature>
<dbReference type="GO" id="GO:0005524">
    <property type="term" value="F:ATP binding"/>
    <property type="evidence" value="ECO:0007669"/>
    <property type="project" value="InterPro"/>
</dbReference>
<protein>
    <recommendedName>
        <fullName evidence="7">Protein kinase domain-containing protein</fullName>
    </recommendedName>
</protein>
<feature type="compositionally biased region" description="Basic residues" evidence="3">
    <location>
        <begin position="1342"/>
        <end position="1357"/>
    </location>
</feature>
<dbReference type="InterPro" id="IPR000719">
    <property type="entry name" value="Prot_kinase_dom"/>
</dbReference>
<organism evidence="6">
    <name type="scientific">Rhizopus microsporus var. microsporus</name>
    <dbReference type="NCBI Taxonomy" id="86635"/>
    <lineage>
        <taxon>Eukaryota</taxon>
        <taxon>Fungi</taxon>
        <taxon>Fungi incertae sedis</taxon>
        <taxon>Mucoromycota</taxon>
        <taxon>Mucoromycotina</taxon>
        <taxon>Mucoromycetes</taxon>
        <taxon>Mucorales</taxon>
        <taxon>Mucorineae</taxon>
        <taxon>Rhizopodaceae</taxon>
        <taxon>Rhizopus</taxon>
    </lineage>
</organism>
<dbReference type="SUPFAM" id="SSF47370">
    <property type="entry name" value="Bromodomain"/>
    <property type="match status" value="1"/>
</dbReference>
<dbReference type="CDD" id="cd04369">
    <property type="entry name" value="Bromodomain"/>
    <property type="match status" value="1"/>
</dbReference>
<dbReference type="PANTHER" id="PTHR45750">
    <property type="entry name" value="GH11602P"/>
    <property type="match status" value="1"/>
</dbReference>
<dbReference type="Pfam" id="PF00439">
    <property type="entry name" value="Bromodomain"/>
    <property type="match status" value="1"/>
</dbReference>
<dbReference type="PROSITE" id="PS50014">
    <property type="entry name" value="BROMODOMAIN_2"/>
    <property type="match status" value="1"/>
</dbReference>
<feature type="compositionally biased region" description="Low complexity" evidence="3">
    <location>
        <begin position="129"/>
        <end position="139"/>
    </location>
</feature>
<dbReference type="InterPro" id="IPR036427">
    <property type="entry name" value="Bromodomain-like_sf"/>
</dbReference>
<dbReference type="GO" id="GO:0000123">
    <property type="term" value="C:histone acetyltransferase complex"/>
    <property type="evidence" value="ECO:0007669"/>
    <property type="project" value="TreeGrafter"/>
</dbReference>
<feature type="domain" description="Bromo" evidence="5">
    <location>
        <begin position="561"/>
        <end position="630"/>
    </location>
</feature>
<dbReference type="GO" id="GO:0045944">
    <property type="term" value="P:positive regulation of transcription by RNA polymerase II"/>
    <property type="evidence" value="ECO:0007669"/>
    <property type="project" value="TreeGrafter"/>
</dbReference>
<dbReference type="PANTHER" id="PTHR45750:SF3">
    <property type="entry name" value="HISTONE ACETYLTRANSFERASE"/>
    <property type="match status" value="1"/>
</dbReference>
<evidence type="ECO:0000256" key="1">
    <source>
        <dbReference type="ARBA" id="ARBA00023117"/>
    </source>
</evidence>
<evidence type="ECO:0008006" key="7">
    <source>
        <dbReference type="Google" id="ProtNLM"/>
    </source>
</evidence>
<feature type="region of interest" description="Disordered" evidence="3">
    <location>
        <begin position="1319"/>
        <end position="1365"/>
    </location>
</feature>
<dbReference type="InterPro" id="IPR037800">
    <property type="entry name" value="GCN5"/>
</dbReference>
<dbReference type="InterPro" id="IPR011009">
    <property type="entry name" value="Kinase-like_dom_sf"/>
</dbReference>
<dbReference type="Gene3D" id="1.20.920.10">
    <property type="entry name" value="Bromodomain-like"/>
    <property type="match status" value="1"/>
</dbReference>
<dbReference type="GO" id="GO:0010484">
    <property type="term" value="F:histone H3 acetyltransferase activity"/>
    <property type="evidence" value="ECO:0007669"/>
    <property type="project" value="TreeGrafter"/>
</dbReference>
<dbReference type="VEuPathDB" id="FungiDB:BCV72DRAFT_50840"/>
<dbReference type="SMART" id="SM00220">
    <property type="entry name" value="S_TKc"/>
    <property type="match status" value="1"/>
</dbReference>